<dbReference type="InterPro" id="IPR003593">
    <property type="entry name" value="AAA+_ATPase"/>
</dbReference>
<comment type="caution">
    <text evidence="5">The sequence shown here is derived from an EMBL/GenBank/DDBJ whole genome shotgun (WGS) entry which is preliminary data.</text>
</comment>
<keyword evidence="2" id="KW-0547">Nucleotide-binding</keyword>
<feature type="domain" description="ABC transporter" evidence="4">
    <location>
        <begin position="2"/>
        <end position="232"/>
    </location>
</feature>
<evidence type="ECO:0000259" key="4">
    <source>
        <dbReference type="PROSITE" id="PS50893"/>
    </source>
</evidence>
<name>A0A8J6TLL4_9BACT</name>
<dbReference type="PANTHER" id="PTHR42939:SF1">
    <property type="entry name" value="ABC TRANSPORTER ATP-BINDING PROTEIN ALBC-RELATED"/>
    <property type="match status" value="1"/>
</dbReference>
<evidence type="ECO:0000313" key="5">
    <source>
        <dbReference type="EMBL" id="MBC8433459.1"/>
    </source>
</evidence>
<gene>
    <name evidence="5" type="ORF">H8D96_16235</name>
</gene>
<dbReference type="GO" id="GO:0005524">
    <property type="term" value="F:ATP binding"/>
    <property type="evidence" value="ECO:0007669"/>
    <property type="project" value="UniProtKB-KW"/>
</dbReference>
<organism evidence="5 6">
    <name type="scientific">Candidatus Desulfatibia vada</name>
    <dbReference type="NCBI Taxonomy" id="2841696"/>
    <lineage>
        <taxon>Bacteria</taxon>
        <taxon>Pseudomonadati</taxon>
        <taxon>Thermodesulfobacteriota</taxon>
        <taxon>Desulfobacteria</taxon>
        <taxon>Desulfobacterales</taxon>
        <taxon>Desulfobacterales incertae sedis</taxon>
        <taxon>Candidatus Desulfatibia</taxon>
    </lineage>
</organism>
<dbReference type="GO" id="GO:0016887">
    <property type="term" value="F:ATP hydrolysis activity"/>
    <property type="evidence" value="ECO:0007669"/>
    <property type="project" value="InterPro"/>
</dbReference>
<evidence type="ECO:0000256" key="2">
    <source>
        <dbReference type="ARBA" id="ARBA00022741"/>
    </source>
</evidence>
<dbReference type="Pfam" id="PF00005">
    <property type="entry name" value="ABC_tran"/>
    <property type="match status" value="1"/>
</dbReference>
<dbReference type="InterPro" id="IPR027417">
    <property type="entry name" value="P-loop_NTPase"/>
</dbReference>
<dbReference type="Proteomes" id="UP000605201">
    <property type="component" value="Unassembled WGS sequence"/>
</dbReference>
<protein>
    <submittedName>
        <fullName evidence="5">ABC transporter ATP-binding protein</fullName>
    </submittedName>
</protein>
<evidence type="ECO:0000313" key="6">
    <source>
        <dbReference type="Proteomes" id="UP000605201"/>
    </source>
</evidence>
<evidence type="ECO:0000256" key="1">
    <source>
        <dbReference type="ARBA" id="ARBA00022448"/>
    </source>
</evidence>
<reference evidence="5 6" key="1">
    <citation type="submission" date="2020-08" db="EMBL/GenBank/DDBJ databases">
        <title>Bridging the membrane lipid divide: bacteria of the FCB group superphylum have the potential to synthesize archaeal ether lipids.</title>
        <authorList>
            <person name="Villanueva L."/>
            <person name="Von Meijenfeldt F.A.B."/>
            <person name="Westbye A.B."/>
            <person name="Yadav S."/>
            <person name="Hopmans E.C."/>
            <person name="Dutilh B.E."/>
            <person name="Sinninghe Damste J.S."/>
        </authorList>
    </citation>
    <scope>NUCLEOTIDE SEQUENCE [LARGE SCALE GENOMIC DNA]</scope>
    <source>
        <strain evidence="5">NIOZ-UU17</strain>
    </source>
</reference>
<dbReference type="CDD" id="cd03230">
    <property type="entry name" value="ABC_DR_subfamily_A"/>
    <property type="match status" value="1"/>
</dbReference>
<dbReference type="SUPFAM" id="SSF52540">
    <property type="entry name" value="P-loop containing nucleoside triphosphate hydrolases"/>
    <property type="match status" value="1"/>
</dbReference>
<dbReference type="InterPro" id="IPR017871">
    <property type="entry name" value="ABC_transporter-like_CS"/>
</dbReference>
<keyword evidence="3 5" id="KW-0067">ATP-binding</keyword>
<accession>A0A8J6TLL4</accession>
<evidence type="ECO:0000256" key="3">
    <source>
        <dbReference type="ARBA" id="ARBA00022840"/>
    </source>
</evidence>
<dbReference type="Gene3D" id="3.40.50.300">
    <property type="entry name" value="P-loop containing nucleotide triphosphate hydrolases"/>
    <property type="match status" value="1"/>
</dbReference>
<dbReference type="EMBL" id="JACNIG010000302">
    <property type="protein sequence ID" value="MBC8433459.1"/>
    <property type="molecule type" value="Genomic_DNA"/>
</dbReference>
<dbReference type="PROSITE" id="PS00211">
    <property type="entry name" value="ABC_TRANSPORTER_1"/>
    <property type="match status" value="1"/>
</dbReference>
<dbReference type="PANTHER" id="PTHR42939">
    <property type="entry name" value="ABC TRANSPORTER ATP-BINDING PROTEIN ALBC-RELATED"/>
    <property type="match status" value="1"/>
</dbReference>
<sequence>MIELTGLSKRYTDLVAVNDLNIIVPEGEIFGFIGPNGAGKTTTINMMGGIITPTSGSVTICGIRMEEHPEKAKRKIGFIPDRPYLYEKLTAMEFLEFTSDLYGVNENDFLARSQEQLEMFSLSEWSNELIESYSHGMKQRLVMAAALLHEPEVIIVDEPMVGLDPVAIKMVKELFKHLAAEGVTIFMSTHTLKVAEDICDRIGVIHKGSLVANGTPEDLRRLTDAGEADLEQVFMRLTEE</sequence>
<keyword evidence="1" id="KW-0813">Transport</keyword>
<dbReference type="PROSITE" id="PS50893">
    <property type="entry name" value="ABC_TRANSPORTER_2"/>
    <property type="match status" value="1"/>
</dbReference>
<dbReference type="AlphaFoldDB" id="A0A8J6TLL4"/>
<dbReference type="SMART" id="SM00382">
    <property type="entry name" value="AAA"/>
    <property type="match status" value="1"/>
</dbReference>
<dbReference type="InterPro" id="IPR003439">
    <property type="entry name" value="ABC_transporter-like_ATP-bd"/>
</dbReference>
<proteinExistence type="predicted"/>
<dbReference type="InterPro" id="IPR051782">
    <property type="entry name" value="ABC_Transporter_VariousFunc"/>
</dbReference>